<dbReference type="InterPro" id="IPR004589">
    <property type="entry name" value="DNA_helicase_ATP-dep_RecQ"/>
</dbReference>
<evidence type="ECO:0000256" key="6">
    <source>
        <dbReference type="ARBA" id="ARBA00034617"/>
    </source>
</evidence>
<dbReference type="Pfam" id="PF00270">
    <property type="entry name" value="DEAD"/>
    <property type="match status" value="1"/>
</dbReference>
<feature type="region of interest" description="Disordered" evidence="8">
    <location>
        <begin position="633"/>
        <end position="668"/>
    </location>
</feature>
<dbReference type="FunFam" id="3.40.50.300:FF:002146">
    <property type="entry name" value="ATP-dependent DNA helicase"/>
    <property type="match status" value="1"/>
</dbReference>
<feature type="region of interest" description="Disordered" evidence="8">
    <location>
        <begin position="711"/>
        <end position="746"/>
    </location>
</feature>
<feature type="region of interest" description="Disordered" evidence="8">
    <location>
        <begin position="431"/>
        <end position="450"/>
    </location>
</feature>
<dbReference type="AlphaFoldDB" id="A0A1A6A7W4"/>
<dbReference type="OrthoDB" id="2587207at2759"/>
<keyword evidence="5 7" id="KW-0067">ATP-binding</keyword>
<dbReference type="InterPro" id="IPR011545">
    <property type="entry name" value="DEAD/DEAH_box_helicase_dom"/>
</dbReference>
<evidence type="ECO:0000256" key="7">
    <source>
        <dbReference type="RuleBase" id="RU364117"/>
    </source>
</evidence>
<evidence type="ECO:0000313" key="11">
    <source>
        <dbReference type="EMBL" id="OBR86146.1"/>
    </source>
</evidence>
<dbReference type="InterPro" id="IPR001650">
    <property type="entry name" value="Helicase_C-like"/>
</dbReference>
<dbReference type="GO" id="GO:0000724">
    <property type="term" value="P:double-strand break repair via homologous recombination"/>
    <property type="evidence" value="ECO:0007669"/>
    <property type="project" value="TreeGrafter"/>
</dbReference>
<dbReference type="InterPro" id="IPR032284">
    <property type="entry name" value="RecQ_Zn-bd"/>
</dbReference>
<comment type="subcellular location">
    <subcellularLocation>
        <location evidence="7">Nucleus</location>
    </subcellularLocation>
</comment>
<dbReference type="GO" id="GO:0005737">
    <property type="term" value="C:cytoplasm"/>
    <property type="evidence" value="ECO:0007669"/>
    <property type="project" value="TreeGrafter"/>
</dbReference>
<dbReference type="GO" id="GO:0043138">
    <property type="term" value="F:3'-5' DNA helicase activity"/>
    <property type="evidence" value="ECO:0007669"/>
    <property type="project" value="UniProtKB-EC"/>
</dbReference>
<evidence type="ECO:0000256" key="2">
    <source>
        <dbReference type="ARBA" id="ARBA00022741"/>
    </source>
</evidence>
<dbReference type="VEuPathDB" id="FungiDB:I303_03866"/>
<evidence type="ECO:0000259" key="9">
    <source>
        <dbReference type="PROSITE" id="PS51192"/>
    </source>
</evidence>
<evidence type="ECO:0000256" key="8">
    <source>
        <dbReference type="SAM" id="MobiDB-lite"/>
    </source>
</evidence>
<feature type="region of interest" description="Disordered" evidence="8">
    <location>
        <begin position="559"/>
        <end position="606"/>
    </location>
</feature>
<feature type="domain" description="Helicase ATP-binding" evidence="9">
    <location>
        <begin position="75"/>
        <end position="250"/>
    </location>
</feature>
<keyword evidence="4 7" id="KW-0347">Helicase</keyword>
<dbReference type="PANTHER" id="PTHR13710:SF152">
    <property type="entry name" value="ATP-DEPENDENT DNA HELICASE Q5"/>
    <property type="match status" value="1"/>
</dbReference>
<reference evidence="11" key="1">
    <citation type="submission" date="2013-07" db="EMBL/GenBank/DDBJ databases">
        <title>The Genome Sequence of Cryptococcus dejecticola CBS10117.</title>
        <authorList>
            <consortium name="The Broad Institute Genome Sequencing Platform"/>
            <person name="Cuomo C."/>
            <person name="Litvintseva A."/>
            <person name="Chen Y."/>
            <person name="Heitman J."/>
            <person name="Sun S."/>
            <person name="Springer D."/>
            <person name="Dromer F."/>
            <person name="Young S.K."/>
            <person name="Zeng Q."/>
            <person name="Gargeya S."/>
            <person name="Fitzgerald M."/>
            <person name="Abouelleil A."/>
            <person name="Alvarado L."/>
            <person name="Berlin A.M."/>
            <person name="Chapman S.B."/>
            <person name="Dewar J."/>
            <person name="Goldberg J."/>
            <person name="Griggs A."/>
            <person name="Gujja S."/>
            <person name="Hansen M."/>
            <person name="Howarth C."/>
            <person name="Imamovic A."/>
            <person name="Larimer J."/>
            <person name="McCowan C."/>
            <person name="Murphy C."/>
            <person name="Pearson M."/>
            <person name="Priest M."/>
            <person name="Roberts A."/>
            <person name="Saif S."/>
            <person name="Shea T."/>
            <person name="Sykes S."/>
            <person name="Wortman J."/>
            <person name="Nusbaum C."/>
            <person name="Birren B."/>
        </authorList>
    </citation>
    <scope>NUCLEOTIDE SEQUENCE [LARGE SCALE GENOMIC DNA]</scope>
    <source>
        <strain evidence="11">CBS 10117</strain>
    </source>
</reference>
<feature type="domain" description="Helicase C-terminal" evidence="10">
    <location>
        <begin position="307"/>
        <end position="447"/>
    </location>
</feature>
<dbReference type="GO" id="GO:0005524">
    <property type="term" value="F:ATP binding"/>
    <property type="evidence" value="ECO:0007669"/>
    <property type="project" value="UniProtKB-KW"/>
</dbReference>
<dbReference type="PROSITE" id="PS51192">
    <property type="entry name" value="HELICASE_ATP_BIND_1"/>
    <property type="match status" value="1"/>
</dbReference>
<dbReference type="NCBIfam" id="TIGR00614">
    <property type="entry name" value="recQ_fam"/>
    <property type="match status" value="1"/>
</dbReference>
<keyword evidence="7" id="KW-0539">Nucleus</keyword>
<dbReference type="PANTHER" id="PTHR13710">
    <property type="entry name" value="DNA HELICASE RECQ FAMILY MEMBER"/>
    <property type="match status" value="1"/>
</dbReference>
<comment type="similarity">
    <text evidence="1 7">Belongs to the helicase family. RecQ subfamily.</text>
</comment>
<feature type="compositionally biased region" description="Basic residues" evidence="8">
    <location>
        <begin position="729"/>
        <end position="740"/>
    </location>
</feature>
<gene>
    <name evidence="11" type="ORF">I303_03866</name>
</gene>
<organism evidence="11">
    <name type="scientific">Kwoniella dejecticola CBS 10117</name>
    <dbReference type="NCBI Taxonomy" id="1296121"/>
    <lineage>
        <taxon>Eukaryota</taxon>
        <taxon>Fungi</taxon>
        <taxon>Dikarya</taxon>
        <taxon>Basidiomycota</taxon>
        <taxon>Agaricomycotina</taxon>
        <taxon>Tremellomycetes</taxon>
        <taxon>Tremellales</taxon>
        <taxon>Cryptococcaceae</taxon>
        <taxon>Kwoniella</taxon>
    </lineage>
</organism>
<dbReference type="SMART" id="SM00487">
    <property type="entry name" value="DEXDc"/>
    <property type="match status" value="1"/>
</dbReference>
<dbReference type="InterPro" id="IPR014001">
    <property type="entry name" value="Helicase_ATP-bd"/>
</dbReference>
<dbReference type="Pfam" id="PF16124">
    <property type="entry name" value="RecQ_Zn_bind"/>
    <property type="match status" value="1"/>
</dbReference>
<dbReference type="GO" id="GO:0003676">
    <property type="term" value="F:nucleic acid binding"/>
    <property type="evidence" value="ECO:0007669"/>
    <property type="project" value="InterPro"/>
</dbReference>
<dbReference type="SMART" id="SM00490">
    <property type="entry name" value="HELICc"/>
    <property type="match status" value="1"/>
</dbReference>
<protein>
    <recommendedName>
        <fullName evidence="7">ATP-dependent DNA helicase</fullName>
        <ecNumber evidence="7">5.6.2.4</ecNumber>
    </recommendedName>
</protein>
<dbReference type="Pfam" id="PF00271">
    <property type="entry name" value="Helicase_C"/>
    <property type="match status" value="1"/>
</dbReference>
<dbReference type="GO" id="GO:0005634">
    <property type="term" value="C:nucleus"/>
    <property type="evidence" value="ECO:0007669"/>
    <property type="project" value="UniProtKB-SubCell"/>
</dbReference>
<evidence type="ECO:0000256" key="4">
    <source>
        <dbReference type="ARBA" id="ARBA00022806"/>
    </source>
</evidence>
<dbReference type="SUPFAM" id="SSF52540">
    <property type="entry name" value="P-loop containing nucleoside triphosphate hydrolases"/>
    <property type="match status" value="1"/>
</dbReference>
<evidence type="ECO:0000259" key="10">
    <source>
        <dbReference type="PROSITE" id="PS51194"/>
    </source>
</evidence>
<evidence type="ECO:0000256" key="3">
    <source>
        <dbReference type="ARBA" id="ARBA00022801"/>
    </source>
</evidence>
<dbReference type="STRING" id="1296121.A0A1A6A7W4"/>
<feature type="compositionally biased region" description="Low complexity" evidence="8">
    <location>
        <begin position="633"/>
        <end position="660"/>
    </location>
</feature>
<comment type="catalytic activity">
    <reaction evidence="7">
        <text>ATP + H2O = ADP + phosphate + H(+)</text>
        <dbReference type="Rhea" id="RHEA:13065"/>
        <dbReference type="ChEBI" id="CHEBI:15377"/>
        <dbReference type="ChEBI" id="CHEBI:15378"/>
        <dbReference type="ChEBI" id="CHEBI:30616"/>
        <dbReference type="ChEBI" id="CHEBI:43474"/>
        <dbReference type="ChEBI" id="CHEBI:456216"/>
    </reaction>
</comment>
<dbReference type="CDD" id="cd17920">
    <property type="entry name" value="DEXHc_RecQ"/>
    <property type="match status" value="1"/>
</dbReference>
<dbReference type="EMBL" id="KI894030">
    <property type="protein sequence ID" value="OBR86146.1"/>
    <property type="molecule type" value="Genomic_DNA"/>
</dbReference>
<sequence length="958" mass="107269">MAVGALSFALPSSTPAERPYTNLINSTQFARNNFRPRKREWRRTVSPQETPGALKRNLKEYWGHDDFRHPQLEICTDAMRGCDLIVVAPTGLGKSLCFQLPAITIEHGVTIVVVPLISLMEDQIKHVLEKGIKAAMLNENTPDHELKEIRRQMSLGHPEIRLLYVTPESLFSLRHKTMFDRAYRQKQMVRLVVDEAHVISEWGLDFRPKYRELGNFLKEYQGIPVTALTASATQEVRTDIIRSLGIKKGYGQWVEPFNRSNLFYEVRYQGRGDADYDEDLGNQKSTVEDIADWIKAYKPVAKARNEANGIFIPAVLGIVYCRKVKDCQDVAAFLRDEGIKAQPYYKALQATNPGTLAAWNAGRIECIVATIAFGMGIDQPNVRYVIHYDMPKGFEGFYQETGRAGRDRHISHCLIFYSREDAKKVRWNHEMNERKRKKTTEEENPEDTLSPVNSFKALQHFLENTTQCRHIGICKYFGEKIDLRDPTVRLAYCQGMCDVCENNKTVRVKALQLSETVDIASQPEERPEILPPEPSRDPLDVISEEDSVADSLIQLGQRSDGFDLSDTDDFTVPPAPPDLTPGFPQETLFIPVSPSSLPPTPTIQHAPPQLVASFAPHASPANDSSHLSIISVSSSDRSPLVPASTKPSTSSSTTSSSKSSNNRPHMPVSLTPVLVRDLSAEALRPASERVFQPIRHRDVSQVTPRRIISHNAVAGPGPTTMINAQNRRSGSRHTSPVKRRRPEDKAEEMITPVRGVKYIDDSEEGTGLELKLTREQRIKAEKLLKSVEPAKGHGPYACYNQTPTASKVRKIASSRTVFKPPMARSPSKIRCDLIQKTAREDAVKEMTDALMACLAKGDLARKLLKGWGRDEKGPHRGRLIVGVARSLEHEIADMSRNDPAAYKGRIREFKQATKALRSSEAVNIISKGKLDELDDGNPAAAHLRAIEGCVKSWKEEAY</sequence>
<comment type="catalytic activity">
    <reaction evidence="6 7">
        <text>Couples ATP hydrolysis with the unwinding of duplex DNA by translocating in the 3'-5' direction.</text>
        <dbReference type="EC" id="5.6.2.4"/>
    </reaction>
</comment>
<name>A0A1A6A7W4_9TREE</name>
<keyword evidence="2 7" id="KW-0547">Nucleotide-binding</keyword>
<dbReference type="Gene3D" id="3.40.50.300">
    <property type="entry name" value="P-loop containing nucleotide triphosphate hydrolases"/>
    <property type="match status" value="2"/>
</dbReference>
<dbReference type="EC" id="5.6.2.4" evidence="7"/>
<dbReference type="GO" id="GO:0009378">
    <property type="term" value="F:four-way junction helicase activity"/>
    <property type="evidence" value="ECO:0007669"/>
    <property type="project" value="TreeGrafter"/>
</dbReference>
<keyword evidence="3 7" id="KW-0378">Hydrolase</keyword>
<evidence type="ECO:0000256" key="1">
    <source>
        <dbReference type="ARBA" id="ARBA00005446"/>
    </source>
</evidence>
<evidence type="ECO:0000256" key="5">
    <source>
        <dbReference type="ARBA" id="ARBA00022840"/>
    </source>
</evidence>
<dbReference type="InterPro" id="IPR027417">
    <property type="entry name" value="P-loop_NTPase"/>
</dbReference>
<dbReference type="GO" id="GO:0016887">
    <property type="term" value="F:ATP hydrolysis activity"/>
    <property type="evidence" value="ECO:0007669"/>
    <property type="project" value="RHEA"/>
</dbReference>
<proteinExistence type="inferred from homology"/>
<dbReference type="PROSITE" id="PS51194">
    <property type="entry name" value="HELICASE_CTER"/>
    <property type="match status" value="1"/>
</dbReference>
<dbReference type="GO" id="GO:0005694">
    <property type="term" value="C:chromosome"/>
    <property type="evidence" value="ECO:0007669"/>
    <property type="project" value="TreeGrafter"/>
</dbReference>
<accession>A0A1A6A7W4</accession>